<evidence type="ECO:0000256" key="1">
    <source>
        <dbReference type="ARBA" id="ARBA00004651"/>
    </source>
</evidence>
<keyword evidence="11" id="KW-1185">Reference proteome</keyword>
<dbReference type="Proteomes" id="UP001595799">
    <property type="component" value="Unassembled WGS sequence"/>
</dbReference>
<feature type="domain" description="ABC transmembrane type-1" evidence="9">
    <location>
        <begin position="68"/>
        <end position="293"/>
    </location>
</feature>
<keyword evidence="3 8" id="KW-0813">Transport</keyword>
<comment type="caution">
    <text evidence="10">The sequence shown here is derived from an EMBL/GenBank/DDBJ whole genome shotgun (WGS) entry which is preliminary data.</text>
</comment>
<keyword evidence="6 8" id="KW-1133">Transmembrane helix</keyword>
<dbReference type="PROSITE" id="PS50928">
    <property type="entry name" value="ABC_TM1"/>
    <property type="match status" value="1"/>
</dbReference>
<evidence type="ECO:0000313" key="10">
    <source>
        <dbReference type="EMBL" id="MFC4352891.1"/>
    </source>
</evidence>
<dbReference type="PANTHER" id="PTHR42929">
    <property type="entry name" value="INNER MEMBRANE ABC TRANSPORTER PERMEASE PROTEIN YDCU-RELATED-RELATED"/>
    <property type="match status" value="1"/>
</dbReference>
<evidence type="ECO:0000256" key="6">
    <source>
        <dbReference type="ARBA" id="ARBA00022989"/>
    </source>
</evidence>
<evidence type="ECO:0000256" key="4">
    <source>
        <dbReference type="ARBA" id="ARBA00022475"/>
    </source>
</evidence>
<dbReference type="InterPro" id="IPR000515">
    <property type="entry name" value="MetI-like"/>
</dbReference>
<feature type="transmembrane region" description="Helical" evidence="8">
    <location>
        <begin position="12"/>
        <end position="36"/>
    </location>
</feature>
<protein>
    <submittedName>
        <fullName evidence="10">ABC transporter permease</fullName>
    </submittedName>
</protein>
<feature type="transmembrane region" description="Helical" evidence="8">
    <location>
        <begin position="274"/>
        <end position="296"/>
    </location>
</feature>
<comment type="subcellular location">
    <subcellularLocation>
        <location evidence="1 8">Cell membrane</location>
        <topology evidence="1 8">Multi-pass membrane protein</topology>
    </subcellularLocation>
</comment>
<comment type="similarity">
    <text evidence="2">Belongs to the binding-protein-dependent transport system permease family. CysTW subfamily.</text>
</comment>
<organism evidence="10 11">
    <name type="scientific">Fodinicurvata halophila</name>
    <dbReference type="NCBI Taxonomy" id="1419723"/>
    <lineage>
        <taxon>Bacteria</taxon>
        <taxon>Pseudomonadati</taxon>
        <taxon>Pseudomonadota</taxon>
        <taxon>Alphaproteobacteria</taxon>
        <taxon>Rhodospirillales</taxon>
        <taxon>Rhodovibrionaceae</taxon>
        <taxon>Fodinicurvata</taxon>
    </lineage>
</organism>
<feature type="transmembrane region" description="Helical" evidence="8">
    <location>
        <begin position="72"/>
        <end position="96"/>
    </location>
</feature>
<keyword evidence="7 8" id="KW-0472">Membrane</keyword>
<feature type="transmembrane region" description="Helical" evidence="8">
    <location>
        <begin position="173"/>
        <end position="193"/>
    </location>
</feature>
<dbReference type="InterPro" id="IPR035906">
    <property type="entry name" value="MetI-like_sf"/>
</dbReference>
<evidence type="ECO:0000256" key="3">
    <source>
        <dbReference type="ARBA" id="ARBA00022448"/>
    </source>
</evidence>
<evidence type="ECO:0000256" key="8">
    <source>
        <dbReference type="RuleBase" id="RU363032"/>
    </source>
</evidence>
<dbReference type="Gene3D" id="1.10.3720.10">
    <property type="entry name" value="MetI-like"/>
    <property type="match status" value="1"/>
</dbReference>
<dbReference type="EMBL" id="JBHSCW010000010">
    <property type="protein sequence ID" value="MFC4352891.1"/>
    <property type="molecule type" value="Genomic_DNA"/>
</dbReference>
<name>A0ABV8UQM3_9PROT</name>
<gene>
    <name evidence="10" type="ORF">ACFOW6_15170</name>
</gene>
<dbReference type="CDD" id="cd06261">
    <property type="entry name" value="TM_PBP2"/>
    <property type="match status" value="1"/>
</dbReference>
<keyword evidence="4" id="KW-1003">Cell membrane</keyword>
<evidence type="ECO:0000256" key="7">
    <source>
        <dbReference type="ARBA" id="ARBA00023136"/>
    </source>
</evidence>
<feature type="transmembrane region" description="Helical" evidence="8">
    <location>
        <begin position="147"/>
        <end position="167"/>
    </location>
</feature>
<sequence length="307" mass="33968">MESWRKHPLLFWIFILPPGFWLVAFFLAPLSVIFVLSFGEKSGIVGIEITGTLDNYIRALDPLYLGIIWKSILIAGGATLACLLLGYPVAFAIAFAPARWKALLLLIVIMPFWINVLIRTYSLIAVFRGRGFVNMAYEWLWMRANELLNLVGLGGYNLLGEFFTPLPLLYNNFAVSAGLVYAFLPFMVLPLYANIERLDRSYIEASLDLGAGHLRTFRSVIFPLTWQGAISGIIIVFIPSLGYFFIPAILGGTDSQMIGNVIERQFKAANDWPFGAALSLLLMYATFGALALRAVLAGRNAEGKGGV</sequence>
<dbReference type="SUPFAM" id="SSF161098">
    <property type="entry name" value="MetI-like"/>
    <property type="match status" value="1"/>
</dbReference>
<evidence type="ECO:0000259" key="9">
    <source>
        <dbReference type="PROSITE" id="PS50928"/>
    </source>
</evidence>
<accession>A0ABV8UQM3</accession>
<dbReference type="RefSeq" id="WP_382423269.1">
    <property type="nucleotide sequence ID" value="NZ_JBHSCW010000010.1"/>
</dbReference>
<evidence type="ECO:0000313" key="11">
    <source>
        <dbReference type="Proteomes" id="UP001595799"/>
    </source>
</evidence>
<keyword evidence="5 8" id="KW-0812">Transmembrane</keyword>
<feature type="transmembrane region" description="Helical" evidence="8">
    <location>
        <begin position="102"/>
        <end position="127"/>
    </location>
</feature>
<dbReference type="Pfam" id="PF00528">
    <property type="entry name" value="BPD_transp_1"/>
    <property type="match status" value="1"/>
</dbReference>
<feature type="transmembrane region" description="Helical" evidence="8">
    <location>
        <begin position="224"/>
        <end position="246"/>
    </location>
</feature>
<proteinExistence type="inferred from homology"/>
<evidence type="ECO:0000256" key="2">
    <source>
        <dbReference type="ARBA" id="ARBA00007069"/>
    </source>
</evidence>
<reference evidence="11" key="1">
    <citation type="journal article" date="2019" name="Int. J. Syst. Evol. Microbiol.">
        <title>The Global Catalogue of Microorganisms (GCM) 10K type strain sequencing project: providing services to taxonomists for standard genome sequencing and annotation.</title>
        <authorList>
            <consortium name="The Broad Institute Genomics Platform"/>
            <consortium name="The Broad Institute Genome Sequencing Center for Infectious Disease"/>
            <person name="Wu L."/>
            <person name="Ma J."/>
        </authorList>
    </citation>
    <scope>NUCLEOTIDE SEQUENCE [LARGE SCALE GENOMIC DNA]</scope>
    <source>
        <strain evidence="11">CECT 8472</strain>
    </source>
</reference>
<dbReference type="PANTHER" id="PTHR42929:SF1">
    <property type="entry name" value="INNER MEMBRANE ABC TRANSPORTER PERMEASE PROTEIN YDCU-RELATED"/>
    <property type="match status" value="1"/>
</dbReference>
<evidence type="ECO:0000256" key="5">
    <source>
        <dbReference type="ARBA" id="ARBA00022692"/>
    </source>
</evidence>